<protein>
    <recommendedName>
        <fullName evidence="5">DUF502 domain-containing protein</fullName>
    </recommendedName>
</protein>
<evidence type="ECO:0000313" key="4">
    <source>
        <dbReference type="Proteomes" id="UP000249299"/>
    </source>
</evidence>
<feature type="transmembrane region" description="Helical" evidence="2">
    <location>
        <begin position="88"/>
        <end position="111"/>
    </location>
</feature>
<dbReference type="OrthoDB" id="9780267at2"/>
<dbReference type="InterPro" id="IPR007462">
    <property type="entry name" value="COV1-like"/>
</dbReference>
<keyword evidence="4" id="KW-1185">Reference proteome</keyword>
<evidence type="ECO:0008006" key="5">
    <source>
        <dbReference type="Google" id="ProtNLM"/>
    </source>
</evidence>
<proteinExistence type="predicted"/>
<dbReference type="EMBL" id="NPEV01000008">
    <property type="protein sequence ID" value="RAI28644.1"/>
    <property type="molecule type" value="Genomic_DNA"/>
</dbReference>
<evidence type="ECO:0000256" key="1">
    <source>
        <dbReference type="SAM" id="MobiDB-lite"/>
    </source>
</evidence>
<feature type="region of interest" description="Disordered" evidence="1">
    <location>
        <begin position="248"/>
        <end position="274"/>
    </location>
</feature>
<dbReference type="Pfam" id="PF04367">
    <property type="entry name" value="DUF502"/>
    <property type="match status" value="1"/>
</dbReference>
<evidence type="ECO:0000313" key="3">
    <source>
        <dbReference type="EMBL" id="RAI28644.1"/>
    </source>
</evidence>
<dbReference type="Proteomes" id="UP000249299">
    <property type="component" value="Unassembled WGS sequence"/>
</dbReference>
<keyword evidence="2" id="KW-0812">Transmembrane</keyword>
<comment type="caution">
    <text evidence="3">The sequence shown here is derived from an EMBL/GenBank/DDBJ whole genome shotgun (WGS) entry which is preliminary data.</text>
</comment>
<keyword evidence="2" id="KW-1133">Transmembrane helix</keyword>
<dbReference type="PANTHER" id="PTHR31876">
    <property type="entry name" value="COV-LIKE PROTEIN 1"/>
    <property type="match status" value="1"/>
</dbReference>
<evidence type="ECO:0000256" key="2">
    <source>
        <dbReference type="SAM" id="Phobius"/>
    </source>
</evidence>
<sequence length="274" mass="30158">MQRTQDAPTGRPSVKPKDQKKQRPIEKIGPPESTTRVSGAARLRNYLLTGIIVAGPLGITLYLTWSFIRWVDDWVKPLIPTVYNPEHYLPFAVPGLGLIFSVVGLMLLGFLTANIAGRTIISYGELILGRMPLIRNLYQALKQIFETVLSQRGQSFKKAALVEYPRRGLWAIVFLATDTVGEVADKMPVDDSIISVFLPTTPNPTSGFLLFVPRKDVIPLEMTVEEAAKLVISAGLVSPQYQAKTRELAAGAGVPLDTPEPADAPSNERRPERV</sequence>
<accession>A0A327JT46</accession>
<feature type="compositionally biased region" description="Basic and acidic residues" evidence="1">
    <location>
        <begin position="15"/>
        <end position="26"/>
    </location>
</feature>
<organism evidence="3 4">
    <name type="scientific">Rhodobium orientis</name>
    <dbReference type="NCBI Taxonomy" id="34017"/>
    <lineage>
        <taxon>Bacteria</taxon>
        <taxon>Pseudomonadati</taxon>
        <taxon>Pseudomonadota</taxon>
        <taxon>Alphaproteobacteria</taxon>
        <taxon>Hyphomicrobiales</taxon>
        <taxon>Rhodobiaceae</taxon>
        <taxon>Rhodobium</taxon>
    </lineage>
</organism>
<keyword evidence="2" id="KW-0472">Membrane</keyword>
<reference evidence="3 4" key="1">
    <citation type="submission" date="2017-07" db="EMBL/GenBank/DDBJ databases">
        <title>Draft Genome Sequences of Select Purple Nonsulfur Bacteria.</title>
        <authorList>
            <person name="Lasarre B."/>
            <person name="Mckinlay J.B."/>
        </authorList>
    </citation>
    <scope>NUCLEOTIDE SEQUENCE [LARGE SCALE GENOMIC DNA]</scope>
    <source>
        <strain evidence="3 4">DSM 11290</strain>
    </source>
</reference>
<feature type="transmembrane region" description="Helical" evidence="2">
    <location>
        <begin position="46"/>
        <end position="68"/>
    </location>
</feature>
<feature type="region of interest" description="Disordered" evidence="1">
    <location>
        <begin position="1"/>
        <end position="35"/>
    </location>
</feature>
<name>A0A327JT46_9HYPH</name>
<dbReference type="PANTHER" id="PTHR31876:SF26">
    <property type="entry name" value="PROTEIN LIKE COV 2"/>
    <property type="match status" value="1"/>
</dbReference>
<gene>
    <name evidence="3" type="ORF">CH339_05835</name>
</gene>
<dbReference type="AlphaFoldDB" id="A0A327JT46"/>